<dbReference type="Gene3D" id="2.60.120.380">
    <property type="match status" value="1"/>
</dbReference>
<dbReference type="InterPro" id="IPR001300">
    <property type="entry name" value="Peptidase_C2_calpain_cat"/>
</dbReference>
<feature type="active site" evidence="5">
    <location>
        <position position="3"/>
    </location>
</feature>
<reference evidence="9" key="1">
    <citation type="submission" date="2021-02" db="EMBL/GenBank/DDBJ databases">
        <authorList>
            <person name="Nowell W R."/>
        </authorList>
    </citation>
    <scope>NUCLEOTIDE SEQUENCE</scope>
    <source>
        <strain evidence="9">Ploen Becks lab</strain>
    </source>
</reference>
<dbReference type="Pfam" id="PF01067">
    <property type="entry name" value="Calpain_III"/>
    <property type="match status" value="1"/>
</dbReference>
<dbReference type="Gene3D" id="3.90.70.10">
    <property type="entry name" value="Cysteine proteinases"/>
    <property type="match status" value="1"/>
</dbReference>
<dbReference type="InterPro" id="IPR022683">
    <property type="entry name" value="Calpain_III"/>
</dbReference>
<evidence type="ECO:0000256" key="7">
    <source>
        <dbReference type="SAM" id="MobiDB-lite"/>
    </source>
</evidence>
<dbReference type="InterPro" id="IPR022684">
    <property type="entry name" value="Calpain_cysteine_protease"/>
</dbReference>
<dbReference type="SUPFAM" id="SSF54001">
    <property type="entry name" value="Cysteine proteinases"/>
    <property type="match status" value="1"/>
</dbReference>
<dbReference type="GO" id="GO:0006508">
    <property type="term" value="P:proteolysis"/>
    <property type="evidence" value="ECO:0007669"/>
    <property type="project" value="UniProtKB-KW"/>
</dbReference>
<dbReference type="InterPro" id="IPR022682">
    <property type="entry name" value="Calpain_domain_III"/>
</dbReference>
<dbReference type="PROSITE" id="PS50203">
    <property type="entry name" value="CALPAIN_CAT"/>
    <property type="match status" value="1"/>
</dbReference>
<gene>
    <name evidence="9" type="ORF">OXX778_LOCUS18224</name>
</gene>
<dbReference type="PANTHER" id="PTHR10183">
    <property type="entry name" value="CALPAIN"/>
    <property type="match status" value="1"/>
</dbReference>
<comment type="caution">
    <text evidence="9">The sequence shown here is derived from an EMBL/GenBank/DDBJ whole genome shotgun (WGS) entry which is preliminary data.</text>
</comment>
<feature type="domain" description="Calpain catalytic" evidence="8">
    <location>
        <begin position="1"/>
        <end position="63"/>
    </location>
</feature>
<dbReference type="SUPFAM" id="SSF49758">
    <property type="entry name" value="Calpain large subunit, middle domain (domain III)"/>
    <property type="match status" value="1"/>
</dbReference>
<keyword evidence="3" id="KW-0378">Hydrolase</keyword>
<dbReference type="OrthoDB" id="424753at2759"/>
<dbReference type="Pfam" id="PF00648">
    <property type="entry name" value="Peptidase_C2"/>
    <property type="match status" value="1"/>
</dbReference>
<dbReference type="InterPro" id="IPR036213">
    <property type="entry name" value="Calpain_III_sf"/>
</dbReference>
<evidence type="ECO:0000256" key="5">
    <source>
        <dbReference type="PIRSR" id="PIRSR622684-1"/>
    </source>
</evidence>
<dbReference type="PRINTS" id="PR00704">
    <property type="entry name" value="CALPAIN"/>
</dbReference>
<dbReference type="Proteomes" id="UP000663879">
    <property type="component" value="Unassembled WGS sequence"/>
</dbReference>
<evidence type="ECO:0000256" key="1">
    <source>
        <dbReference type="ARBA" id="ARBA00007623"/>
    </source>
</evidence>
<evidence type="ECO:0000256" key="3">
    <source>
        <dbReference type="ARBA" id="ARBA00022801"/>
    </source>
</evidence>
<dbReference type="AlphaFoldDB" id="A0A814JPE5"/>
<dbReference type="SMART" id="SM00720">
    <property type="entry name" value="calpain_III"/>
    <property type="match status" value="1"/>
</dbReference>
<keyword evidence="10" id="KW-1185">Reference proteome</keyword>
<dbReference type="PANTHER" id="PTHR10183:SF379">
    <property type="entry name" value="CALPAIN-5"/>
    <property type="match status" value="1"/>
</dbReference>
<evidence type="ECO:0000256" key="2">
    <source>
        <dbReference type="ARBA" id="ARBA00022670"/>
    </source>
</evidence>
<keyword evidence="2" id="KW-0645">Protease</keyword>
<organism evidence="9 10">
    <name type="scientific">Brachionus calyciflorus</name>
    <dbReference type="NCBI Taxonomy" id="104777"/>
    <lineage>
        <taxon>Eukaryota</taxon>
        <taxon>Metazoa</taxon>
        <taxon>Spiralia</taxon>
        <taxon>Gnathifera</taxon>
        <taxon>Rotifera</taxon>
        <taxon>Eurotatoria</taxon>
        <taxon>Monogononta</taxon>
        <taxon>Pseudotrocha</taxon>
        <taxon>Ploima</taxon>
        <taxon>Brachionidae</taxon>
        <taxon>Brachionus</taxon>
    </lineage>
</organism>
<comment type="similarity">
    <text evidence="1">Belongs to the peptidase C2 family.</text>
</comment>
<feature type="region of interest" description="Disordered" evidence="7">
    <location>
        <begin position="232"/>
        <end position="275"/>
    </location>
</feature>
<dbReference type="InterPro" id="IPR038765">
    <property type="entry name" value="Papain-like_cys_pep_sf"/>
</dbReference>
<evidence type="ECO:0000313" key="10">
    <source>
        <dbReference type="Proteomes" id="UP000663879"/>
    </source>
</evidence>
<sequence>LRNPWGKIEAYKGPWCKGASEWKQVAPKIEQVLQPNKIDDGQFFMSFEDYYTFFNSMDTVHVDIDGLANDKLTNDTDLSWNLIQIRGEWISGKNAGGCDNDPKTFWTNPQYTFDIASNKEKCALIVSLLQTDTAQKRIKSNGTPQGIYEALGFYIFSIRPGSMPDSNGIYDKSGLIEVYGTRTFLYQKEITKRCELSPRKYVIIPCCFVKDKSAKYLLRIYIEGIEKVSNQNNNSNNIKLTDPNPNPPVNPNKLSNTSKLDTKPSPHPIPQPSNRDEVYDSWYYNGMNQKDIEKLQIKAKQTTTSICLIM</sequence>
<evidence type="ECO:0000313" key="9">
    <source>
        <dbReference type="EMBL" id="CAF1038341.1"/>
    </source>
</evidence>
<evidence type="ECO:0000259" key="8">
    <source>
        <dbReference type="PROSITE" id="PS50203"/>
    </source>
</evidence>
<comment type="caution">
    <text evidence="6">Lacks conserved residue(s) required for the propagation of feature annotation.</text>
</comment>
<accession>A0A814JPE5</accession>
<feature type="non-terminal residue" evidence="9">
    <location>
        <position position="1"/>
    </location>
</feature>
<protein>
    <recommendedName>
        <fullName evidence="8">Calpain catalytic domain-containing protein</fullName>
    </recommendedName>
</protein>
<dbReference type="EMBL" id="CAJNOC010004945">
    <property type="protein sequence ID" value="CAF1038341.1"/>
    <property type="molecule type" value="Genomic_DNA"/>
</dbReference>
<evidence type="ECO:0000256" key="6">
    <source>
        <dbReference type="PROSITE-ProRule" id="PRU00239"/>
    </source>
</evidence>
<keyword evidence="4" id="KW-0788">Thiol protease</keyword>
<dbReference type="GO" id="GO:0004198">
    <property type="term" value="F:calcium-dependent cysteine-type endopeptidase activity"/>
    <property type="evidence" value="ECO:0007669"/>
    <property type="project" value="InterPro"/>
</dbReference>
<name>A0A814JPE5_9BILA</name>
<proteinExistence type="inferred from homology"/>
<evidence type="ECO:0000256" key="4">
    <source>
        <dbReference type="ARBA" id="ARBA00022807"/>
    </source>
</evidence>